<evidence type="ECO:0000256" key="5">
    <source>
        <dbReference type="ARBA" id="ARBA00022679"/>
    </source>
</evidence>
<evidence type="ECO:0000256" key="2">
    <source>
        <dbReference type="ARBA" id="ARBA00004370"/>
    </source>
</evidence>
<gene>
    <name evidence="14" type="ORF">E2C06_25895</name>
</gene>
<dbReference type="PANTHER" id="PTHR45436:SF8">
    <property type="entry name" value="HISTIDINE KINASE"/>
    <property type="match status" value="1"/>
</dbReference>
<keyword evidence="15" id="KW-1185">Reference proteome</keyword>
<dbReference type="InterPro" id="IPR003594">
    <property type="entry name" value="HATPase_dom"/>
</dbReference>
<dbReference type="PROSITE" id="PS50885">
    <property type="entry name" value="HAMP"/>
    <property type="match status" value="1"/>
</dbReference>
<protein>
    <recommendedName>
        <fullName evidence="3">histidine kinase</fullName>
        <ecNumber evidence="3">2.7.13.3</ecNumber>
    </recommendedName>
</protein>
<comment type="caution">
    <text evidence="14">The sequence shown here is derived from an EMBL/GenBank/DDBJ whole genome shotgun (WGS) entry which is preliminary data.</text>
</comment>
<dbReference type="CDD" id="cd00082">
    <property type="entry name" value="HisKA"/>
    <property type="match status" value="1"/>
</dbReference>
<evidence type="ECO:0000256" key="7">
    <source>
        <dbReference type="ARBA" id="ARBA00022777"/>
    </source>
</evidence>
<evidence type="ECO:0000256" key="3">
    <source>
        <dbReference type="ARBA" id="ARBA00012438"/>
    </source>
</evidence>
<dbReference type="SMART" id="SM00387">
    <property type="entry name" value="HATPase_c"/>
    <property type="match status" value="1"/>
</dbReference>
<evidence type="ECO:0000256" key="10">
    <source>
        <dbReference type="SAM" id="Coils"/>
    </source>
</evidence>
<evidence type="ECO:0000256" key="8">
    <source>
        <dbReference type="ARBA" id="ARBA00022989"/>
    </source>
</evidence>
<dbReference type="SUPFAM" id="SSF158472">
    <property type="entry name" value="HAMP domain-like"/>
    <property type="match status" value="1"/>
</dbReference>
<evidence type="ECO:0000259" key="12">
    <source>
        <dbReference type="PROSITE" id="PS50109"/>
    </source>
</evidence>
<evidence type="ECO:0000256" key="4">
    <source>
        <dbReference type="ARBA" id="ARBA00022553"/>
    </source>
</evidence>
<evidence type="ECO:0000313" key="14">
    <source>
        <dbReference type="EMBL" id="TDH59717.1"/>
    </source>
</evidence>
<dbReference type="RefSeq" id="WP_133291479.1">
    <property type="nucleotide sequence ID" value="NZ_SMSJ01000056.1"/>
</dbReference>
<dbReference type="Gene3D" id="3.30.565.10">
    <property type="entry name" value="Histidine kinase-like ATPase, C-terminal domain"/>
    <property type="match status" value="1"/>
</dbReference>
<dbReference type="SMART" id="SM00304">
    <property type="entry name" value="HAMP"/>
    <property type="match status" value="1"/>
</dbReference>
<dbReference type="GO" id="GO:0005886">
    <property type="term" value="C:plasma membrane"/>
    <property type="evidence" value="ECO:0007669"/>
    <property type="project" value="TreeGrafter"/>
</dbReference>
<evidence type="ECO:0000256" key="11">
    <source>
        <dbReference type="SAM" id="Phobius"/>
    </source>
</evidence>
<keyword evidence="6 11" id="KW-0812">Transmembrane</keyword>
<feature type="coiled-coil region" evidence="10">
    <location>
        <begin position="231"/>
        <end position="258"/>
    </location>
</feature>
<evidence type="ECO:0000256" key="6">
    <source>
        <dbReference type="ARBA" id="ARBA00022692"/>
    </source>
</evidence>
<reference evidence="14 15" key="1">
    <citation type="journal article" date="2016" name="J. Microbiol.">
        <title>Dankookia rubra gen. nov., sp. nov., an alphaproteobacterium isolated from sediment of a shallow stream.</title>
        <authorList>
            <person name="Kim W.H."/>
            <person name="Kim D.H."/>
            <person name="Kang K."/>
            <person name="Ahn T.Y."/>
        </authorList>
    </citation>
    <scope>NUCLEOTIDE SEQUENCE [LARGE SCALE GENOMIC DNA]</scope>
    <source>
        <strain evidence="14 15">JCM30602</strain>
    </source>
</reference>
<accession>A0A4R5QBR4</accession>
<dbReference type="SUPFAM" id="SSF55874">
    <property type="entry name" value="ATPase domain of HSP90 chaperone/DNA topoisomerase II/histidine kinase"/>
    <property type="match status" value="1"/>
</dbReference>
<comment type="catalytic activity">
    <reaction evidence="1">
        <text>ATP + protein L-histidine = ADP + protein N-phospho-L-histidine.</text>
        <dbReference type="EC" id="2.7.13.3"/>
    </reaction>
</comment>
<dbReference type="Pfam" id="PF00672">
    <property type="entry name" value="HAMP"/>
    <property type="match status" value="1"/>
</dbReference>
<dbReference type="InterPro" id="IPR036097">
    <property type="entry name" value="HisK_dim/P_sf"/>
</dbReference>
<dbReference type="PANTHER" id="PTHR45436">
    <property type="entry name" value="SENSOR HISTIDINE KINASE YKOH"/>
    <property type="match status" value="1"/>
</dbReference>
<sequence length="479" mass="51072">MNTWFDLRESGRAIGRLARLRASSGFRLALLYTTVFILSSTMLFGVVHWATVGALRQQISDAVDADVTAMLRVGRQDGELTANHLAQTLTEGRGAEALHPGLRYAVVDAAGRRLAGNMERLPSTAVSGSFEIGGEEEDGEEALLGGVVTLPGGALVVARDAARLDETADLVENAFLWAGGVMLVLGLGGGLLVAHGFLRRVDAIAATAEAIAHGELDHRVPIWGATPTDEMDRLGAAINAMLDRIRDLMEELRHANSAIAHDLRTPLARLRQGLDAARARATTSAEYETAVDAAISETDAILRSFAALLRIAQVEAGARRSAFAFVNLSELASELSDAYGPSAEDSGRTLTTRIDPDVVVRGDRELLMQALANLLENVLRHTPQGTRIVVQVARTGMGEWPTLAVEDDGPGIPPVARAQVLRRFHRLDPSRSDGGNGLGLALVAAVATLHEAELSLSDGASERGLRVALHFRLNEGVQR</sequence>
<comment type="subcellular location">
    <subcellularLocation>
        <location evidence="2">Membrane</location>
    </subcellularLocation>
</comment>
<dbReference type="Gene3D" id="1.10.287.130">
    <property type="match status" value="1"/>
</dbReference>
<dbReference type="Pfam" id="PF02518">
    <property type="entry name" value="HATPase_c"/>
    <property type="match status" value="1"/>
</dbReference>
<name>A0A4R5QBR4_9PROT</name>
<dbReference type="EC" id="2.7.13.3" evidence="3"/>
<dbReference type="InterPro" id="IPR005467">
    <property type="entry name" value="His_kinase_dom"/>
</dbReference>
<feature type="domain" description="HAMP" evidence="13">
    <location>
        <begin position="195"/>
        <end position="250"/>
    </location>
</feature>
<dbReference type="InterPro" id="IPR050428">
    <property type="entry name" value="TCS_sensor_his_kinase"/>
</dbReference>
<evidence type="ECO:0000256" key="9">
    <source>
        <dbReference type="ARBA" id="ARBA00023012"/>
    </source>
</evidence>
<proteinExistence type="predicted"/>
<keyword evidence="10" id="KW-0175">Coiled coil</keyword>
<keyword evidence="4" id="KW-0597">Phosphoprotein</keyword>
<dbReference type="OrthoDB" id="9815202at2"/>
<dbReference type="SUPFAM" id="SSF47384">
    <property type="entry name" value="Homodimeric domain of signal transducing histidine kinase"/>
    <property type="match status" value="1"/>
</dbReference>
<keyword evidence="8 11" id="KW-1133">Transmembrane helix</keyword>
<feature type="domain" description="Histidine kinase" evidence="12">
    <location>
        <begin position="258"/>
        <end position="475"/>
    </location>
</feature>
<feature type="transmembrane region" description="Helical" evidence="11">
    <location>
        <begin position="174"/>
        <end position="194"/>
    </location>
</feature>
<keyword evidence="5" id="KW-0808">Transferase</keyword>
<dbReference type="PROSITE" id="PS50109">
    <property type="entry name" value="HIS_KIN"/>
    <property type="match status" value="1"/>
</dbReference>
<dbReference type="CDD" id="cd00075">
    <property type="entry name" value="HATPase"/>
    <property type="match status" value="1"/>
</dbReference>
<dbReference type="InterPro" id="IPR003660">
    <property type="entry name" value="HAMP_dom"/>
</dbReference>
<dbReference type="InterPro" id="IPR036890">
    <property type="entry name" value="HATPase_C_sf"/>
</dbReference>
<dbReference type="GO" id="GO:0000155">
    <property type="term" value="F:phosphorelay sensor kinase activity"/>
    <property type="evidence" value="ECO:0007669"/>
    <property type="project" value="InterPro"/>
</dbReference>
<keyword evidence="11" id="KW-0472">Membrane</keyword>
<keyword evidence="9" id="KW-0902">Two-component regulatory system</keyword>
<dbReference type="SMART" id="SM00388">
    <property type="entry name" value="HisKA"/>
    <property type="match status" value="1"/>
</dbReference>
<evidence type="ECO:0000256" key="1">
    <source>
        <dbReference type="ARBA" id="ARBA00000085"/>
    </source>
</evidence>
<evidence type="ECO:0000259" key="13">
    <source>
        <dbReference type="PROSITE" id="PS50885"/>
    </source>
</evidence>
<dbReference type="Proteomes" id="UP000295096">
    <property type="component" value="Unassembled WGS sequence"/>
</dbReference>
<dbReference type="CDD" id="cd06225">
    <property type="entry name" value="HAMP"/>
    <property type="match status" value="1"/>
</dbReference>
<dbReference type="EMBL" id="SMSJ01000056">
    <property type="protein sequence ID" value="TDH59717.1"/>
    <property type="molecule type" value="Genomic_DNA"/>
</dbReference>
<evidence type="ECO:0000313" key="15">
    <source>
        <dbReference type="Proteomes" id="UP000295096"/>
    </source>
</evidence>
<dbReference type="InterPro" id="IPR003661">
    <property type="entry name" value="HisK_dim/P_dom"/>
</dbReference>
<feature type="transmembrane region" description="Helical" evidence="11">
    <location>
        <begin position="29"/>
        <end position="50"/>
    </location>
</feature>
<keyword evidence="7 14" id="KW-0418">Kinase</keyword>
<dbReference type="Gene3D" id="6.10.340.10">
    <property type="match status" value="1"/>
</dbReference>
<dbReference type="AlphaFoldDB" id="A0A4R5QBR4"/>
<organism evidence="14 15">
    <name type="scientific">Dankookia rubra</name>
    <dbReference type="NCBI Taxonomy" id="1442381"/>
    <lineage>
        <taxon>Bacteria</taxon>
        <taxon>Pseudomonadati</taxon>
        <taxon>Pseudomonadota</taxon>
        <taxon>Alphaproteobacteria</taxon>
        <taxon>Acetobacterales</taxon>
        <taxon>Roseomonadaceae</taxon>
        <taxon>Dankookia</taxon>
    </lineage>
</organism>